<evidence type="ECO:0000256" key="1">
    <source>
        <dbReference type="SAM" id="MobiDB-lite"/>
    </source>
</evidence>
<dbReference type="EMBL" id="KB456260">
    <property type="protein sequence ID" value="EMF17283.1"/>
    <property type="molecule type" value="Genomic_DNA"/>
</dbReference>
<name>N1QMQ2_SPHMS</name>
<organism evidence="3 4">
    <name type="scientific">Sphaerulina musiva (strain SO2202)</name>
    <name type="common">Poplar stem canker fungus</name>
    <name type="synonym">Septoria musiva</name>
    <dbReference type="NCBI Taxonomy" id="692275"/>
    <lineage>
        <taxon>Eukaryota</taxon>
        <taxon>Fungi</taxon>
        <taxon>Dikarya</taxon>
        <taxon>Ascomycota</taxon>
        <taxon>Pezizomycotina</taxon>
        <taxon>Dothideomycetes</taxon>
        <taxon>Dothideomycetidae</taxon>
        <taxon>Mycosphaerellales</taxon>
        <taxon>Mycosphaerellaceae</taxon>
        <taxon>Sphaerulina</taxon>
    </lineage>
</organism>
<feature type="region of interest" description="Disordered" evidence="1">
    <location>
        <begin position="424"/>
        <end position="443"/>
    </location>
</feature>
<dbReference type="Proteomes" id="UP000016931">
    <property type="component" value="Unassembled WGS sequence"/>
</dbReference>
<feature type="domain" description="AB hydrolase-1" evidence="2">
    <location>
        <begin position="150"/>
        <end position="397"/>
    </location>
</feature>
<evidence type="ECO:0000313" key="3">
    <source>
        <dbReference type="EMBL" id="EMF17283.1"/>
    </source>
</evidence>
<dbReference type="PANTHER" id="PTHR12277">
    <property type="entry name" value="ALPHA/BETA HYDROLASE DOMAIN-CONTAINING PROTEIN"/>
    <property type="match status" value="1"/>
</dbReference>
<dbReference type="Pfam" id="PF12697">
    <property type="entry name" value="Abhydrolase_6"/>
    <property type="match status" value="1"/>
</dbReference>
<dbReference type="OMA" id="WYEGRRV"/>
<reference evidence="3 4" key="1">
    <citation type="journal article" date="2012" name="PLoS Pathog.">
        <title>Diverse lifestyles and strategies of plant pathogenesis encoded in the genomes of eighteen Dothideomycetes fungi.</title>
        <authorList>
            <person name="Ohm R.A."/>
            <person name="Feau N."/>
            <person name="Henrissat B."/>
            <person name="Schoch C.L."/>
            <person name="Horwitz B.A."/>
            <person name="Barry K.W."/>
            <person name="Condon B.J."/>
            <person name="Copeland A.C."/>
            <person name="Dhillon B."/>
            <person name="Glaser F."/>
            <person name="Hesse C.N."/>
            <person name="Kosti I."/>
            <person name="LaButti K."/>
            <person name="Lindquist E.A."/>
            <person name="Lucas S."/>
            <person name="Salamov A.A."/>
            <person name="Bradshaw R.E."/>
            <person name="Ciuffetti L."/>
            <person name="Hamelin R.C."/>
            <person name="Kema G.H.J."/>
            <person name="Lawrence C."/>
            <person name="Scott J.A."/>
            <person name="Spatafora J.W."/>
            <person name="Turgeon B.G."/>
            <person name="de Wit P.J.G.M."/>
            <person name="Zhong S."/>
            <person name="Goodwin S.B."/>
            <person name="Grigoriev I.V."/>
        </authorList>
    </citation>
    <scope>NUCLEOTIDE SEQUENCE [LARGE SCALE GENOMIC DNA]</scope>
    <source>
        <strain evidence="3 4">SO2202</strain>
    </source>
</reference>
<proteinExistence type="predicted"/>
<gene>
    <name evidence="3" type="ORF">SEPMUDRAFT_57536</name>
</gene>
<keyword evidence="4" id="KW-1185">Reference proteome</keyword>
<evidence type="ECO:0000259" key="2">
    <source>
        <dbReference type="Pfam" id="PF12697"/>
    </source>
</evidence>
<dbReference type="AlphaFoldDB" id="N1QMQ2"/>
<dbReference type="SUPFAM" id="SSF53474">
    <property type="entry name" value="alpha/beta-Hydrolases"/>
    <property type="match status" value="1"/>
</dbReference>
<dbReference type="RefSeq" id="XP_016765404.1">
    <property type="nucleotide sequence ID" value="XM_016909440.1"/>
</dbReference>
<dbReference type="GeneID" id="27906577"/>
<dbReference type="PANTHER" id="PTHR12277:SF81">
    <property type="entry name" value="PROTEIN ABHD13"/>
    <property type="match status" value="1"/>
</dbReference>
<dbReference type="eggNOG" id="KOG4391">
    <property type="taxonomic scope" value="Eukaryota"/>
</dbReference>
<evidence type="ECO:0000313" key="4">
    <source>
        <dbReference type="Proteomes" id="UP000016931"/>
    </source>
</evidence>
<dbReference type="InterPro" id="IPR029058">
    <property type="entry name" value="AB_hydrolase_fold"/>
</dbReference>
<accession>N1QMQ2</accession>
<dbReference type="OrthoDB" id="446723at2759"/>
<dbReference type="Gene3D" id="3.40.50.1820">
    <property type="entry name" value="alpha/beta hydrolase"/>
    <property type="match status" value="1"/>
</dbReference>
<dbReference type="STRING" id="692275.N1QMQ2"/>
<feature type="compositionally biased region" description="Basic and acidic residues" evidence="1">
    <location>
        <begin position="428"/>
        <end position="443"/>
    </location>
</feature>
<sequence>MASHLQKLAVGLAAAVGLYAVLIGVLLTPEAQRLYANKFHTLRWKDVHRGEPYGFAKHQVTPFHLPTRDGEILYAWHILPLDQYVRHEAAILQEARPPNAVVPDLTQTTAFKLLTSNHPSPARVVVSFHGNAGHVAQGQRAATNRYMATQPNTHVFTVDYRGFGHSTGAPTETGLIVDGVALVSWIVSVCNIPPERIVIYGHSLGTAVSAAVALHFADPGNTENPSAVQTLYPLRGTSAVGYPSTFAGIVLAAPFDSIPTLLLTYRVGGLVPLLLPLRPFSFAVELLNNFVDTWNTANRLREYYHVLEGNPDLYSGTRITGSVQIIHALNDADIPFHQTELICQNVLRQQSLDARVPDSDELEAHETIKGSEGAAVLRVRREGSPSLRFEFVEHGGHNRVITYAPVAAAVFRAFEGLLTSAVTEGEEQEGKVQAEHCRSEGGI</sequence>
<protein>
    <submittedName>
        <fullName evidence="3">Alpha/beta-hydrolase</fullName>
    </submittedName>
</protein>
<dbReference type="GO" id="GO:0016787">
    <property type="term" value="F:hydrolase activity"/>
    <property type="evidence" value="ECO:0007669"/>
    <property type="project" value="UniProtKB-KW"/>
</dbReference>
<keyword evidence="3" id="KW-0378">Hydrolase</keyword>
<dbReference type="InterPro" id="IPR000073">
    <property type="entry name" value="AB_hydrolase_1"/>
</dbReference>
<dbReference type="HOGENOM" id="CLU_029375_3_0_1"/>